<sequence>MSHSDSEIRDHGKEKVQFKIHNIELKAKKKITTPREIRRLKGKFPLFYKEIKLIQAVSVHNTDEVKRLLESGVNPNSTDSQLRSALHVAVSKGYVDIVKLLLDYGADPNTRDVILNTPLHLAACIHNFAIISLLINAKADVSCLDIHGRNPLQLASSKLEILQRGWREGAIEMTKLREEVQQVVDLLLSILIRGIEEKIEKSNQSDVDNLQIMKLSLNSGPPEELDDQMSKLLSDIEKFKLS</sequence>
<evidence type="ECO:0000256" key="3">
    <source>
        <dbReference type="PROSITE-ProRule" id="PRU00023"/>
    </source>
</evidence>
<gene>
    <name evidence="4" type="ORF">NQ315_004592</name>
</gene>
<protein>
    <recommendedName>
        <fullName evidence="6">Ankyrin repeat domain-containing protein 54</fullName>
    </recommendedName>
</protein>
<keyword evidence="1" id="KW-0677">Repeat</keyword>
<dbReference type="PROSITE" id="PS50297">
    <property type="entry name" value="ANK_REP_REGION"/>
    <property type="match status" value="1"/>
</dbReference>
<dbReference type="Gene3D" id="1.25.40.20">
    <property type="entry name" value="Ankyrin repeat-containing domain"/>
    <property type="match status" value="1"/>
</dbReference>
<dbReference type="SUPFAM" id="SSF48403">
    <property type="entry name" value="Ankyrin repeat"/>
    <property type="match status" value="1"/>
</dbReference>
<reference evidence="4 5" key="1">
    <citation type="journal article" date="2023" name="Insect Mol. Biol.">
        <title>Genome sequencing provides insights into the evolution of gene families encoding plant cell wall-degrading enzymes in longhorned beetles.</title>
        <authorList>
            <person name="Shin N.R."/>
            <person name="Okamura Y."/>
            <person name="Kirsch R."/>
            <person name="Pauchet Y."/>
        </authorList>
    </citation>
    <scope>NUCLEOTIDE SEQUENCE [LARGE SCALE GENOMIC DNA]</scope>
    <source>
        <strain evidence="4">EAD_L_NR</strain>
    </source>
</reference>
<dbReference type="Proteomes" id="UP001159042">
    <property type="component" value="Unassembled WGS sequence"/>
</dbReference>
<dbReference type="EMBL" id="JANEYG010000049">
    <property type="protein sequence ID" value="KAJ8915780.1"/>
    <property type="molecule type" value="Genomic_DNA"/>
</dbReference>
<keyword evidence="2 3" id="KW-0040">ANK repeat</keyword>
<evidence type="ECO:0000256" key="2">
    <source>
        <dbReference type="ARBA" id="ARBA00023043"/>
    </source>
</evidence>
<evidence type="ECO:0008006" key="6">
    <source>
        <dbReference type="Google" id="ProtNLM"/>
    </source>
</evidence>
<evidence type="ECO:0000313" key="4">
    <source>
        <dbReference type="EMBL" id="KAJ8915780.1"/>
    </source>
</evidence>
<feature type="repeat" description="ANK" evidence="3">
    <location>
        <begin position="114"/>
        <end position="146"/>
    </location>
</feature>
<dbReference type="PROSITE" id="PS50088">
    <property type="entry name" value="ANK_REPEAT"/>
    <property type="match status" value="2"/>
</dbReference>
<organism evidence="4 5">
    <name type="scientific">Exocentrus adspersus</name>
    <dbReference type="NCBI Taxonomy" id="1586481"/>
    <lineage>
        <taxon>Eukaryota</taxon>
        <taxon>Metazoa</taxon>
        <taxon>Ecdysozoa</taxon>
        <taxon>Arthropoda</taxon>
        <taxon>Hexapoda</taxon>
        <taxon>Insecta</taxon>
        <taxon>Pterygota</taxon>
        <taxon>Neoptera</taxon>
        <taxon>Endopterygota</taxon>
        <taxon>Coleoptera</taxon>
        <taxon>Polyphaga</taxon>
        <taxon>Cucujiformia</taxon>
        <taxon>Chrysomeloidea</taxon>
        <taxon>Cerambycidae</taxon>
        <taxon>Lamiinae</taxon>
        <taxon>Acanthocinini</taxon>
        <taxon>Exocentrus</taxon>
    </lineage>
</organism>
<feature type="repeat" description="ANK" evidence="3">
    <location>
        <begin position="81"/>
        <end position="113"/>
    </location>
</feature>
<name>A0AAV8VNT4_9CUCU</name>
<dbReference type="SMART" id="SM00248">
    <property type="entry name" value="ANK"/>
    <property type="match status" value="3"/>
</dbReference>
<dbReference type="Pfam" id="PF13857">
    <property type="entry name" value="Ank_5"/>
    <property type="match status" value="1"/>
</dbReference>
<dbReference type="AlphaFoldDB" id="A0AAV8VNT4"/>
<proteinExistence type="predicted"/>
<dbReference type="InterPro" id="IPR002110">
    <property type="entry name" value="Ankyrin_rpt"/>
</dbReference>
<dbReference type="InterPro" id="IPR036770">
    <property type="entry name" value="Ankyrin_rpt-contain_sf"/>
</dbReference>
<evidence type="ECO:0000313" key="5">
    <source>
        <dbReference type="Proteomes" id="UP001159042"/>
    </source>
</evidence>
<evidence type="ECO:0000256" key="1">
    <source>
        <dbReference type="ARBA" id="ARBA00022737"/>
    </source>
</evidence>
<dbReference type="PANTHER" id="PTHR24171">
    <property type="entry name" value="ANKYRIN REPEAT DOMAIN-CONTAINING PROTEIN 39-RELATED"/>
    <property type="match status" value="1"/>
</dbReference>
<keyword evidence="5" id="KW-1185">Reference proteome</keyword>
<accession>A0AAV8VNT4</accession>
<comment type="caution">
    <text evidence="4">The sequence shown here is derived from an EMBL/GenBank/DDBJ whole genome shotgun (WGS) entry which is preliminary data.</text>
</comment>